<keyword evidence="2" id="KW-1185">Reference proteome</keyword>
<dbReference type="Proteomes" id="UP000602532">
    <property type="component" value="Unassembled WGS sequence"/>
</dbReference>
<sequence>MARVGGRNSWIAVPVGLVCAVIVGALVWLSLPMVPVTVAWAGDMLRNATTPRPQPTEADTPARQAAEGNRLDCRTLYSDSLWNEMTWTGRTVLDQDLDPPSTTVPTLLEVLTPDVRVTCHWAAPDGGTVVSTLAAVDEAAPALAEAALRGQGFSCAMSDAGLHCAGGAGGATETHVFRDGLWLASVETAWHPEDYGARLERQVFG</sequence>
<dbReference type="EMBL" id="JACSPM010000005">
    <property type="protein sequence ID" value="MBD8024622.1"/>
    <property type="molecule type" value="Genomic_DNA"/>
</dbReference>
<reference evidence="1 2" key="1">
    <citation type="submission" date="2020-08" db="EMBL/GenBank/DDBJ databases">
        <title>A Genomic Blueprint of the Chicken Gut Microbiome.</title>
        <authorList>
            <person name="Gilroy R."/>
            <person name="Ravi A."/>
            <person name="Getino M."/>
            <person name="Pursley I."/>
            <person name="Horton D.L."/>
            <person name="Alikhan N.-F."/>
            <person name="Baker D."/>
            <person name="Gharbi K."/>
            <person name="Hall N."/>
            <person name="Watson M."/>
            <person name="Adriaenssens E.M."/>
            <person name="Foster-Nyarko E."/>
            <person name="Jarju S."/>
            <person name="Secka A."/>
            <person name="Antonio M."/>
            <person name="Oren A."/>
            <person name="Chaudhuri R."/>
            <person name="La Ragione R.M."/>
            <person name="Hildebrand F."/>
            <person name="Pallen M.J."/>
        </authorList>
    </citation>
    <scope>NUCLEOTIDE SEQUENCE [LARGE SCALE GENOMIC DNA]</scope>
    <source>
        <strain evidence="1 2">Sa1CUA4</strain>
    </source>
</reference>
<accession>A0ABR8X637</accession>
<gene>
    <name evidence="1" type="ORF">H9622_13625</name>
</gene>
<protein>
    <submittedName>
        <fullName evidence="1">Uncharacterized protein</fullName>
    </submittedName>
</protein>
<organism evidence="1 2">
    <name type="scientific">Microbacterium gallinarum</name>
    <dbReference type="NCBI Taxonomy" id="2762209"/>
    <lineage>
        <taxon>Bacteria</taxon>
        <taxon>Bacillati</taxon>
        <taxon>Actinomycetota</taxon>
        <taxon>Actinomycetes</taxon>
        <taxon>Micrococcales</taxon>
        <taxon>Microbacteriaceae</taxon>
        <taxon>Microbacterium</taxon>
    </lineage>
</organism>
<evidence type="ECO:0000313" key="1">
    <source>
        <dbReference type="EMBL" id="MBD8024622.1"/>
    </source>
</evidence>
<evidence type="ECO:0000313" key="2">
    <source>
        <dbReference type="Proteomes" id="UP000602532"/>
    </source>
</evidence>
<dbReference type="RefSeq" id="WP_191766968.1">
    <property type="nucleotide sequence ID" value="NZ_JACSPM010000005.1"/>
</dbReference>
<proteinExistence type="predicted"/>
<name>A0ABR8X637_9MICO</name>
<comment type="caution">
    <text evidence="1">The sequence shown here is derived from an EMBL/GenBank/DDBJ whole genome shotgun (WGS) entry which is preliminary data.</text>
</comment>